<sequence>MGDAAGHLMSVPPSTVNNMDARRLLITDLDNTLWDWFEAWYQSFTALVDGLVAISGIDRSLLEEQIKAVHQGRGTTEYSNLVREVPALVEFASGRDPFDVFDAALHAQNSRRKAATSLYPGVDETLRALKRAGVRIVAYTESGAYWSEWRIRHTGLDGVIDTLYSSPDHDIAAGVDIAGLRTGRYQGGYGLQKTEHLHVDLGVLKPNREVLNTILHGQRCSPVDAAYLGDSLMKDIAMAQGAGVLDIHAAYGQVQNRPEYDLLRRLTHWSDADVAAEAALARSNGVVVPTLVLRDGISEVLPVFGWPLVGSR</sequence>
<evidence type="ECO:0000313" key="1">
    <source>
        <dbReference type="EMBL" id="PKW26687.1"/>
    </source>
</evidence>
<gene>
    <name evidence="1" type="ORF">ATL31_1504</name>
</gene>
<dbReference type="GO" id="GO:0006281">
    <property type="term" value="P:DNA repair"/>
    <property type="evidence" value="ECO:0007669"/>
    <property type="project" value="TreeGrafter"/>
</dbReference>
<dbReference type="InterPro" id="IPR050155">
    <property type="entry name" value="HAD-like_hydrolase_sf"/>
</dbReference>
<protein>
    <submittedName>
        <fullName evidence="1">Phosphoglycolate phosphatase</fullName>
    </submittedName>
</protein>
<reference evidence="1 2" key="1">
    <citation type="submission" date="2017-12" db="EMBL/GenBank/DDBJ databases">
        <title>Sequencing the genomes of 1000 Actinobacteria strains.</title>
        <authorList>
            <person name="Klenk H.-P."/>
        </authorList>
    </citation>
    <scope>NUCLEOTIDE SEQUENCE [LARGE SCALE GENOMIC DNA]</scope>
    <source>
        <strain evidence="1 2">DSM 12806</strain>
    </source>
</reference>
<name>A0A2N3YIL0_9MICO</name>
<dbReference type="Pfam" id="PF00702">
    <property type="entry name" value="Hydrolase"/>
    <property type="match status" value="1"/>
</dbReference>
<dbReference type="Gene3D" id="1.10.150.520">
    <property type="match status" value="1"/>
</dbReference>
<accession>A0A2N3YIL0</accession>
<dbReference type="PANTHER" id="PTHR43434:SF1">
    <property type="entry name" value="PHOSPHOGLYCOLATE PHOSPHATASE"/>
    <property type="match status" value="1"/>
</dbReference>
<organism evidence="1 2">
    <name type="scientific">Phycicoccus duodecadis</name>
    <dbReference type="NCBI Taxonomy" id="173053"/>
    <lineage>
        <taxon>Bacteria</taxon>
        <taxon>Bacillati</taxon>
        <taxon>Actinomycetota</taxon>
        <taxon>Actinomycetes</taxon>
        <taxon>Micrococcales</taxon>
        <taxon>Intrasporangiaceae</taxon>
        <taxon>Phycicoccus</taxon>
    </lineage>
</organism>
<comment type="caution">
    <text evidence="1">The sequence shown here is derived from an EMBL/GenBank/DDBJ whole genome shotgun (WGS) entry which is preliminary data.</text>
</comment>
<dbReference type="SUPFAM" id="SSF56784">
    <property type="entry name" value="HAD-like"/>
    <property type="match status" value="1"/>
</dbReference>
<evidence type="ECO:0000313" key="2">
    <source>
        <dbReference type="Proteomes" id="UP000233781"/>
    </source>
</evidence>
<dbReference type="Proteomes" id="UP000233781">
    <property type="component" value="Unassembled WGS sequence"/>
</dbReference>
<proteinExistence type="predicted"/>
<dbReference type="InterPro" id="IPR023214">
    <property type="entry name" value="HAD_sf"/>
</dbReference>
<dbReference type="InterPro" id="IPR036412">
    <property type="entry name" value="HAD-like_sf"/>
</dbReference>
<dbReference type="Gene3D" id="3.40.50.1000">
    <property type="entry name" value="HAD superfamily/HAD-like"/>
    <property type="match status" value="2"/>
</dbReference>
<dbReference type="AlphaFoldDB" id="A0A2N3YIL0"/>
<keyword evidence="2" id="KW-1185">Reference proteome</keyword>
<dbReference type="RefSeq" id="WP_211283982.1">
    <property type="nucleotide sequence ID" value="NZ_PJNE01000001.1"/>
</dbReference>
<dbReference type="EMBL" id="PJNE01000001">
    <property type="protein sequence ID" value="PKW26687.1"/>
    <property type="molecule type" value="Genomic_DNA"/>
</dbReference>
<dbReference type="GO" id="GO:0008967">
    <property type="term" value="F:phosphoglycolate phosphatase activity"/>
    <property type="evidence" value="ECO:0007669"/>
    <property type="project" value="TreeGrafter"/>
</dbReference>
<dbReference type="SFLD" id="SFLDG01129">
    <property type="entry name" value="C1.5:_HAD__Beta-PGM__Phosphata"/>
    <property type="match status" value="1"/>
</dbReference>
<dbReference type="SFLD" id="SFLDS00003">
    <property type="entry name" value="Haloacid_Dehalogenase"/>
    <property type="match status" value="1"/>
</dbReference>
<dbReference type="PANTHER" id="PTHR43434">
    <property type="entry name" value="PHOSPHOGLYCOLATE PHOSPHATASE"/>
    <property type="match status" value="1"/>
</dbReference>